<dbReference type="Proteomes" id="UP001492541">
    <property type="component" value="Chromosome"/>
</dbReference>
<dbReference type="Pfam" id="PF01954">
    <property type="entry name" value="AF2212-like"/>
    <property type="match status" value="1"/>
</dbReference>
<organism evidence="4 5">
    <name type="scientific">Geoglobus acetivorans</name>
    <dbReference type="NCBI Taxonomy" id="565033"/>
    <lineage>
        <taxon>Archaea</taxon>
        <taxon>Methanobacteriati</taxon>
        <taxon>Methanobacteriota</taxon>
        <taxon>Archaeoglobi</taxon>
        <taxon>Archaeoglobales</taxon>
        <taxon>Archaeoglobaceae</taxon>
        <taxon>Geoglobus</taxon>
    </lineage>
</organism>
<dbReference type="Gene3D" id="4.10.1150.10">
    <property type="entry name" value="AF2212/PG0164-like"/>
    <property type="match status" value="1"/>
</dbReference>
<evidence type="ECO:0000313" key="5">
    <source>
        <dbReference type="Proteomes" id="UP001492541"/>
    </source>
</evidence>
<dbReference type="GeneID" id="90449116"/>
<proteinExistence type="inferred from homology"/>
<dbReference type="InterPro" id="IPR024069">
    <property type="entry name" value="AF2212-like_dom_sf"/>
</dbReference>
<accession>A0ABZ3H6U7</accession>
<dbReference type="InterPro" id="IPR008203">
    <property type="entry name" value="AF2212-like"/>
</dbReference>
<reference evidence="4 5" key="1">
    <citation type="submission" date="2021-11" db="EMBL/GenBank/DDBJ databases">
        <title>Whole genome of Geoglobus acetivorans.</title>
        <authorList>
            <person name="Liu D."/>
        </authorList>
    </citation>
    <scope>NUCLEOTIDE SEQUENCE [LARGE SCALE GENOMIC DNA]</scope>
    <source>
        <strain evidence="4 5">SBH6</strain>
    </source>
</reference>
<evidence type="ECO:0000256" key="1">
    <source>
        <dbReference type="ARBA" id="ARBA00006615"/>
    </source>
</evidence>
<evidence type="ECO:0000313" key="4">
    <source>
        <dbReference type="EMBL" id="XAT64818.1"/>
    </source>
</evidence>
<dbReference type="RefSeq" id="WP_193807673.1">
    <property type="nucleotide sequence ID" value="NZ_CP087714.1"/>
</dbReference>
<gene>
    <name evidence="4" type="ORF">LPQ35_05480</name>
</gene>
<evidence type="ECO:0000256" key="3">
    <source>
        <dbReference type="RuleBase" id="RU368051"/>
    </source>
</evidence>
<sequence>MAKVIEVVYEDGVFRPARKVTLPEKTKGKVIVEENVMGDVEEFSEKIDEILKETKIDEDPLEVLLKMRKRAWD</sequence>
<evidence type="ECO:0000256" key="2">
    <source>
        <dbReference type="ARBA" id="ARBA00022649"/>
    </source>
</evidence>
<keyword evidence="2 3" id="KW-1277">Toxin-antitoxin system</keyword>
<dbReference type="SUPFAM" id="SSF141694">
    <property type="entry name" value="AF2212/PG0164-like"/>
    <property type="match status" value="1"/>
</dbReference>
<name>A0ABZ3H6U7_GEOAI</name>
<comment type="function">
    <text evidence="3">Antitoxin component of a type II toxin-antitoxin (TA) system.</text>
</comment>
<comment type="similarity">
    <text evidence="1 3">Belongs to the UPF0165 family.</text>
</comment>
<keyword evidence="5" id="KW-1185">Reference proteome</keyword>
<dbReference type="EMBL" id="CP087714">
    <property type="protein sequence ID" value="XAT64818.1"/>
    <property type="molecule type" value="Genomic_DNA"/>
</dbReference>
<protein>
    <recommendedName>
        <fullName evidence="3">Antitoxin</fullName>
    </recommendedName>
</protein>